<accession>A0AAD7SUJ3</accession>
<keyword evidence="3" id="KW-1185">Reference proteome</keyword>
<proteinExistence type="predicted"/>
<name>A0AAD7SUJ3_9TELE</name>
<reference evidence="2" key="1">
    <citation type="journal article" date="2023" name="Science">
        <title>Genome structures resolve the early diversification of teleost fishes.</title>
        <authorList>
            <person name="Parey E."/>
            <person name="Louis A."/>
            <person name="Montfort J."/>
            <person name="Bouchez O."/>
            <person name="Roques C."/>
            <person name="Iampietro C."/>
            <person name="Lluch J."/>
            <person name="Castinel A."/>
            <person name="Donnadieu C."/>
            <person name="Desvignes T."/>
            <person name="Floi Bucao C."/>
            <person name="Jouanno E."/>
            <person name="Wen M."/>
            <person name="Mejri S."/>
            <person name="Dirks R."/>
            <person name="Jansen H."/>
            <person name="Henkel C."/>
            <person name="Chen W.J."/>
            <person name="Zahm M."/>
            <person name="Cabau C."/>
            <person name="Klopp C."/>
            <person name="Thompson A.W."/>
            <person name="Robinson-Rechavi M."/>
            <person name="Braasch I."/>
            <person name="Lecointre G."/>
            <person name="Bobe J."/>
            <person name="Postlethwait J.H."/>
            <person name="Berthelot C."/>
            <person name="Roest Crollius H."/>
            <person name="Guiguen Y."/>
        </authorList>
    </citation>
    <scope>NUCLEOTIDE SEQUENCE</scope>
    <source>
        <strain evidence="2">NC1722</strain>
    </source>
</reference>
<organism evidence="2 3">
    <name type="scientific">Aldrovandia affinis</name>
    <dbReference type="NCBI Taxonomy" id="143900"/>
    <lineage>
        <taxon>Eukaryota</taxon>
        <taxon>Metazoa</taxon>
        <taxon>Chordata</taxon>
        <taxon>Craniata</taxon>
        <taxon>Vertebrata</taxon>
        <taxon>Euteleostomi</taxon>
        <taxon>Actinopterygii</taxon>
        <taxon>Neopterygii</taxon>
        <taxon>Teleostei</taxon>
        <taxon>Notacanthiformes</taxon>
        <taxon>Halosauridae</taxon>
        <taxon>Aldrovandia</taxon>
    </lineage>
</organism>
<dbReference type="AlphaFoldDB" id="A0AAD7SUJ3"/>
<evidence type="ECO:0000256" key="1">
    <source>
        <dbReference type="SAM" id="MobiDB-lite"/>
    </source>
</evidence>
<dbReference type="Proteomes" id="UP001221898">
    <property type="component" value="Unassembled WGS sequence"/>
</dbReference>
<protein>
    <submittedName>
        <fullName evidence="2">Uncharacterized protein</fullName>
    </submittedName>
</protein>
<comment type="caution">
    <text evidence="2">The sequence shown here is derived from an EMBL/GenBank/DDBJ whole genome shotgun (WGS) entry which is preliminary data.</text>
</comment>
<feature type="region of interest" description="Disordered" evidence="1">
    <location>
        <begin position="184"/>
        <end position="238"/>
    </location>
</feature>
<feature type="region of interest" description="Disordered" evidence="1">
    <location>
        <begin position="55"/>
        <end position="76"/>
    </location>
</feature>
<dbReference type="EMBL" id="JAINUG010000035">
    <property type="protein sequence ID" value="KAJ8408457.1"/>
    <property type="molecule type" value="Genomic_DNA"/>
</dbReference>
<gene>
    <name evidence="2" type="ORF">AAFF_G00258710</name>
</gene>
<sequence>MVRLTQQPKIWLTSTAALTAVPGNGRPEAVGPGDFKGVKLATVCRFGRPLVRCGGHGRERRGSEGRQMSAELTGGVPVPHREHRAELTAAGPGGSSPTDSQAAGRILQRKIARGDRSSQLWQASSIGTHLMRSSFTARCHLGLASERKESGALLGPAHRGAVCMALGHPTAADSLITVKAEKTPGRIGASPQALSRQQGVSPRCATPPMQTRSSALTAAGAPAPPLRQQSRTKTRLCA</sequence>
<evidence type="ECO:0000313" key="2">
    <source>
        <dbReference type="EMBL" id="KAJ8408457.1"/>
    </source>
</evidence>
<evidence type="ECO:0000313" key="3">
    <source>
        <dbReference type="Proteomes" id="UP001221898"/>
    </source>
</evidence>